<dbReference type="AlphaFoldDB" id="A0A1R2BGJ0"/>
<sequence length="80" mass="9245">MRAFINASRLAARIYTVRPASVYVPKRFLAHSQKQNQMINVEMLMMSCKSLYTMSLMDLKSIADEKDIESNIKEEVEDIT</sequence>
<protein>
    <submittedName>
        <fullName evidence="1">Uncharacterized protein</fullName>
    </submittedName>
</protein>
<dbReference type="Proteomes" id="UP000187209">
    <property type="component" value="Unassembled WGS sequence"/>
</dbReference>
<organism evidence="1 2">
    <name type="scientific">Stentor coeruleus</name>
    <dbReference type="NCBI Taxonomy" id="5963"/>
    <lineage>
        <taxon>Eukaryota</taxon>
        <taxon>Sar</taxon>
        <taxon>Alveolata</taxon>
        <taxon>Ciliophora</taxon>
        <taxon>Postciliodesmatophora</taxon>
        <taxon>Heterotrichea</taxon>
        <taxon>Heterotrichida</taxon>
        <taxon>Stentoridae</taxon>
        <taxon>Stentor</taxon>
    </lineage>
</organism>
<proteinExistence type="predicted"/>
<evidence type="ECO:0000313" key="1">
    <source>
        <dbReference type="EMBL" id="OMJ75844.1"/>
    </source>
</evidence>
<keyword evidence="2" id="KW-1185">Reference proteome</keyword>
<dbReference type="EMBL" id="MPUH01000665">
    <property type="protein sequence ID" value="OMJ75844.1"/>
    <property type="molecule type" value="Genomic_DNA"/>
</dbReference>
<comment type="caution">
    <text evidence="1">The sequence shown here is derived from an EMBL/GenBank/DDBJ whole genome shotgun (WGS) entry which is preliminary data.</text>
</comment>
<evidence type="ECO:0000313" key="2">
    <source>
        <dbReference type="Proteomes" id="UP000187209"/>
    </source>
</evidence>
<name>A0A1R2BGJ0_9CILI</name>
<reference evidence="1 2" key="1">
    <citation type="submission" date="2016-11" db="EMBL/GenBank/DDBJ databases">
        <title>The macronuclear genome of Stentor coeruleus: a giant cell with tiny introns.</title>
        <authorList>
            <person name="Slabodnick M."/>
            <person name="Ruby J.G."/>
            <person name="Reiff S.B."/>
            <person name="Swart E.C."/>
            <person name="Gosai S."/>
            <person name="Prabakaran S."/>
            <person name="Witkowska E."/>
            <person name="Larue G.E."/>
            <person name="Fisher S."/>
            <person name="Freeman R.M."/>
            <person name="Gunawardena J."/>
            <person name="Chu W."/>
            <person name="Stover N.A."/>
            <person name="Gregory B.D."/>
            <person name="Nowacki M."/>
            <person name="Derisi J."/>
            <person name="Roy S.W."/>
            <person name="Marshall W.F."/>
            <person name="Sood P."/>
        </authorList>
    </citation>
    <scope>NUCLEOTIDE SEQUENCE [LARGE SCALE GENOMIC DNA]</scope>
    <source>
        <strain evidence="1">WM001</strain>
    </source>
</reference>
<gene>
    <name evidence="1" type="ORF">SteCoe_24903</name>
</gene>
<accession>A0A1R2BGJ0</accession>